<feature type="transmembrane region" description="Helical" evidence="11">
    <location>
        <begin position="467"/>
        <end position="489"/>
    </location>
</feature>
<comment type="subcellular location">
    <subcellularLocation>
        <location evidence="1">Cell membrane</location>
        <topology evidence="1">Multi-pass membrane protein</topology>
    </subcellularLocation>
</comment>
<accession>A0ABN8SWK2</accession>
<keyword evidence="8" id="KW-0325">Glycoprotein</keyword>
<keyword evidence="6 11" id="KW-0472">Membrane</keyword>
<keyword evidence="14" id="KW-1185">Reference proteome</keyword>
<evidence type="ECO:0000259" key="12">
    <source>
        <dbReference type="PROSITE" id="PS50262"/>
    </source>
</evidence>
<dbReference type="Pfam" id="PF00001">
    <property type="entry name" value="7tm_1"/>
    <property type="match status" value="2"/>
</dbReference>
<dbReference type="InterPro" id="IPR000276">
    <property type="entry name" value="GPCR_Rhodpsn"/>
</dbReference>
<keyword evidence="9 10" id="KW-0807">Transducer</keyword>
<feature type="domain" description="G-protein coupled receptors family 1 profile" evidence="12">
    <location>
        <begin position="247"/>
        <end position="486"/>
    </location>
</feature>
<protein>
    <recommendedName>
        <fullName evidence="12">G-protein coupled receptors family 1 profile domain-containing protein</fullName>
    </recommendedName>
</protein>
<comment type="caution">
    <text evidence="13">The sequence shown here is derived from an EMBL/GenBank/DDBJ whole genome shotgun (WGS) entry which is preliminary data.</text>
</comment>
<evidence type="ECO:0000256" key="4">
    <source>
        <dbReference type="ARBA" id="ARBA00022989"/>
    </source>
</evidence>
<keyword evidence="5 10" id="KW-0297">G-protein coupled receptor</keyword>
<evidence type="ECO:0000256" key="2">
    <source>
        <dbReference type="ARBA" id="ARBA00022475"/>
    </source>
</evidence>
<feature type="domain" description="G-protein coupled receptors family 1 profile" evidence="12">
    <location>
        <begin position="1"/>
        <end position="159"/>
    </location>
</feature>
<feature type="domain" description="G-protein coupled receptors family 1 profile" evidence="12">
    <location>
        <begin position="544"/>
        <end position="783"/>
    </location>
</feature>
<name>A0ABN8SWK2_9CNID</name>
<feature type="transmembrane region" description="Helical" evidence="11">
    <location>
        <begin position="677"/>
        <end position="702"/>
    </location>
</feature>
<evidence type="ECO:0000313" key="14">
    <source>
        <dbReference type="Proteomes" id="UP001159427"/>
    </source>
</evidence>
<evidence type="ECO:0000256" key="9">
    <source>
        <dbReference type="ARBA" id="ARBA00023224"/>
    </source>
</evidence>
<evidence type="ECO:0000256" key="11">
    <source>
        <dbReference type="SAM" id="Phobius"/>
    </source>
</evidence>
<dbReference type="CDD" id="cd00637">
    <property type="entry name" value="7tm_classA_rhodopsin-like"/>
    <property type="match status" value="3"/>
</dbReference>
<feature type="transmembrane region" description="Helical" evidence="11">
    <location>
        <begin position="137"/>
        <end position="161"/>
    </location>
</feature>
<keyword evidence="4 11" id="KW-1133">Transmembrane helix</keyword>
<feature type="transmembrane region" description="Helical" evidence="11">
    <location>
        <begin position="380"/>
        <end position="405"/>
    </location>
</feature>
<keyword evidence="7 10" id="KW-0675">Receptor</keyword>
<evidence type="ECO:0000256" key="5">
    <source>
        <dbReference type="ARBA" id="ARBA00023040"/>
    </source>
</evidence>
<proteinExistence type="inferred from homology"/>
<reference evidence="13 14" key="1">
    <citation type="submission" date="2022-05" db="EMBL/GenBank/DDBJ databases">
        <authorList>
            <consortium name="Genoscope - CEA"/>
            <person name="William W."/>
        </authorList>
    </citation>
    <scope>NUCLEOTIDE SEQUENCE [LARGE SCALE GENOMIC DNA]</scope>
</reference>
<feature type="transmembrane region" description="Helical" evidence="11">
    <location>
        <begin position="732"/>
        <end position="752"/>
    </location>
</feature>
<feature type="transmembrane region" description="Helical" evidence="11">
    <location>
        <begin position="764"/>
        <end position="785"/>
    </location>
</feature>
<feature type="transmembrane region" description="Helical" evidence="11">
    <location>
        <begin position="310"/>
        <end position="332"/>
    </location>
</feature>
<dbReference type="InterPro" id="IPR017452">
    <property type="entry name" value="GPCR_Rhodpsn_7TM"/>
</dbReference>
<sequence length="800" mass="88852">MAVISLDRCYALCRPLFYRANVTKQGAAKIAVFTTLACITIQVLVSILPLIPSKILLAITGATTTIFPVANYIIMFIAVRYHNRKVQDLVSSQQLQGILRREKKVAINMLIVSVVLGICVIPKYVVRFFSQSFASLYPSLFVSSTTLLMLNSSINPVLYIWRDPGLRAALKATNISKQTLTNREAETNCEIAHILGALGPMAAIVKGNDTCNLPQWVPVPTNDSTTSIIDLVVTGSNVPLGIFAFLSNFAIIATALKTPSLQRPSNILLCSLATSDCLVGLVAQPLFVAWWMHIQRAQDYLCLYLQQLTLAAWIARVFPAGLSMANLTVISLDRCYALCRPFAYRAKVTKRDAIKIAIFTTLAWITAMVLINILPRNSTSITLTINAVIFIILPIANYVIMLVAVRHHNRKVQGMVSSQQLRGILRREKKVAMNMFIVSVVLVVCVIPKLAVRRLSKSSLGSHYNSFSLWSTTLFLLNSSINPILYIWWDSRLRAALSFASNKSCGIKSKAFLASIITVPTTEFLSRAPFQKFDVLVVQNSVVSNLAIIVTALKTPSLQRPSNILLCSLATSDCLFGLVAQPLFFTWWMLIQRAQDYSCLYLQQLTLAALIARMFPTGLSLANLTVISLDRCYALCRPFAYQTPLTTKFAIKVAVFTTLAWITAIVLINILPRIPTLILLTKSVVIFTILPIANYIIMFMAVRHQNRKVQDMVSSQQLGGILRREKKVTMNMFIVSVVLAVCVIPKLAVILLSKSSLGSHYNSFSLWSTTLFLLNSSINPVLYIWRDSRLRAAVRSVINI</sequence>
<feature type="transmembrane region" description="Helical" evidence="11">
    <location>
        <begin position="565"/>
        <end position="590"/>
    </location>
</feature>
<comment type="similarity">
    <text evidence="10">Belongs to the G-protein coupled receptor 1 family.</text>
</comment>
<feature type="transmembrane region" description="Helical" evidence="11">
    <location>
        <begin position="57"/>
        <end position="79"/>
    </location>
</feature>
<dbReference type="EMBL" id="CALNXI010004361">
    <property type="protein sequence ID" value="CAH3195646.1"/>
    <property type="molecule type" value="Genomic_DNA"/>
</dbReference>
<feature type="transmembrane region" description="Helical" evidence="11">
    <location>
        <begin position="610"/>
        <end position="629"/>
    </location>
</feature>
<feature type="transmembrane region" description="Helical" evidence="11">
    <location>
        <begin position="105"/>
        <end position="125"/>
    </location>
</feature>
<dbReference type="PROSITE" id="PS00237">
    <property type="entry name" value="G_PROTEIN_RECEP_F1_1"/>
    <property type="match status" value="2"/>
</dbReference>
<gene>
    <name evidence="13" type="ORF">PEVE_00030717</name>
</gene>
<dbReference type="SUPFAM" id="SSF81321">
    <property type="entry name" value="Family A G protein-coupled receptor-like"/>
    <property type="match status" value="3"/>
</dbReference>
<dbReference type="Gene3D" id="1.20.1070.10">
    <property type="entry name" value="Rhodopsin 7-helix transmembrane proteins"/>
    <property type="match status" value="3"/>
</dbReference>
<dbReference type="PANTHER" id="PTHR24246:SF27">
    <property type="entry name" value="ADENOSINE RECEPTOR, ISOFORM A"/>
    <property type="match status" value="1"/>
</dbReference>
<keyword evidence="3 10" id="KW-0812">Transmembrane</keyword>
<dbReference type="SMART" id="SM01381">
    <property type="entry name" value="7TM_GPCR_Srsx"/>
    <property type="match status" value="1"/>
</dbReference>
<dbReference type="Proteomes" id="UP001159427">
    <property type="component" value="Unassembled WGS sequence"/>
</dbReference>
<feature type="transmembrane region" description="Helical" evidence="11">
    <location>
        <begin position="431"/>
        <end position="452"/>
    </location>
</feature>
<dbReference type="PROSITE" id="PS50262">
    <property type="entry name" value="G_PROTEIN_RECEP_F1_2"/>
    <property type="match status" value="3"/>
</dbReference>
<evidence type="ECO:0000256" key="7">
    <source>
        <dbReference type="ARBA" id="ARBA00023170"/>
    </source>
</evidence>
<dbReference type="PRINTS" id="PR00237">
    <property type="entry name" value="GPCRRHODOPSN"/>
</dbReference>
<evidence type="ECO:0000313" key="13">
    <source>
        <dbReference type="EMBL" id="CAH3195646.1"/>
    </source>
</evidence>
<evidence type="ECO:0000256" key="3">
    <source>
        <dbReference type="ARBA" id="ARBA00022692"/>
    </source>
</evidence>
<feature type="transmembrane region" description="Helical" evidence="11">
    <location>
        <begin position="649"/>
        <end position="671"/>
    </location>
</feature>
<evidence type="ECO:0000256" key="8">
    <source>
        <dbReference type="ARBA" id="ARBA00023180"/>
    </source>
</evidence>
<evidence type="ECO:0000256" key="10">
    <source>
        <dbReference type="RuleBase" id="RU000688"/>
    </source>
</evidence>
<feature type="transmembrane region" description="Helical" evidence="11">
    <location>
        <begin position="353"/>
        <end position="374"/>
    </location>
</feature>
<keyword evidence="2" id="KW-1003">Cell membrane</keyword>
<feature type="transmembrane region" description="Helical" evidence="11">
    <location>
        <begin position="30"/>
        <end position="51"/>
    </location>
</feature>
<evidence type="ECO:0000256" key="1">
    <source>
        <dbReference type="ARBA" id="ARBA00004651"/>
    </source>
</evidence>
<evidence type="ECO:0000256" key="6">
    <source>
        <dbReference type="ARBA" id="ARBA00023136"/>
    </source>
</evidence>
<dbReference type="PANTHER" id="PTHR24246">
    <property type="entry name" value="OLFACTORY RECEPTOR AND ADENOSINE RECEPTOR"/>
    <property type="match status" value="1"/>
</dbReference>
<organism evidence="13 14">
    <name type="scientific">Porites evermanni</name>
    <dbReference type="NCBI Taxonomy" id="104178"/>
    <lineage>
        <taxon>Eukaryota</taxon>
        <taxon>Metazoa</taxon>
        <taxon>Cnidaria</taxon>
        <taxon>Anthozoa</taxon>
        <taxon>Hexacorallia</taxon>
        <taxon>Scleractinia</taxon>
        <taxon>Fungiina</taxon>
        <taxon>Poritidae</taxon>
        <taxon>Porites</taxon>
    </lineage>
</organism>